<dbReference type="OrthoDB" id="1467485at2"/>
<organism evidence="3 4">
    <name type="scientific">Arcticibacter pallidicorallinus</name>
    <dbReference type="NCBI Taxonomy" id="1259464"/>
    <lineage>
        <taxon>Bacteria</taxon>
        <taxon>Pseudomonadati</taxon>
        <taxon>Bacteroidota</taxon>
        <taxon>Sphingobacteriia</taxon>
        <taxon>Sphingobacteriales</taxon>
        <taxon>Sphingobacteriaceae</taxon>
        <taxon>Arcticibacter</taxon>
    </lineage>
</organism>
<dbReference type="EMBL" id="PVTH01000006">
    <property type="protein sequence ID" value="PRY52469.1"/>
    <property type="molecule type" value="Genomic_DNA"/>
</dbReference>
<sequence length="239" mass="27050">MGKGFFLAFFCLVMGANAGAQENWGGGVDDERLNFGFQFNYISSEFKVLKVENWQRLPGPVGGEASTLRAIGARSKPGFGIGLVSNLKMTDHTDLRFTPSMTFADKELQFAFANEGLYTKMVQSTFIDLPLGVKLKSDRRGNFRAYMIAGGKYSRNIVSKKKLDDTELVDAEKFIASKRGFFSYEAGLGLDLYFEYFKMSPEIKFSQSFNSVLDRRDNHFDRSLDKLYHKGIQISLFFE</sequence>
<dbReference type="Pfam" id="PF13568">
    <property type="entry name" value="OMP_b-brl_2"/>
    <property type="match status" value="1"/>
</dbReference>
<feature type="signal peptide" evidence="1">
    <location>
        <begin position="1"/>
        <end position="20"/>
    </location>
</feature>
<keyword evidence="1" id="KW-0732">Signal</keyword>
<feature type="domain" description="Outer membrane protein beta-barrel" evidence="2">
    <location>
        <begin position="31"/>
        <end position="213"/>
    </location>
</feature>
<gene>
    <name evidence="3" type="ORF">B0I27_106230</name>
</gene>
<dbReference type="RefSeq" id="WP_106293618.1">
    <property type="nucleotide sequence ID" value="NZ_PVTH01000006.1"/>
</dbReference>
<feature type="chain" id="PRO_5015647952" description="Outer membrane protein beta-barrel domain-containing protein" evidence="1">
    <location>
        <begin position="21"/>
        <end position="239"/>
    </location>
</feature>
<accession>A0A2T0U3H6</accession>
<dbReference type="AlphaFoldDB" id="A0A2T0U3H6"/>
<protein>
    <recommendedName>
        <fullName evidence="2">Outer membrane protein beta-barrel domain-containing protein</fullName>
    </recommendedName>
</protein>
<name>A0A2T0U3H6_9SPHI</name>
<dbReference type="Proteomes" id="UP000238034">
    <property type="component" value="Unassembled WGS sequence"/>
</dbReference>
<keyword evidence="4" id="KW-1185">Reference proteome</keyword>
<evidence type="ECO:0000313" key="3">
    <source>
        <dbReference type="EMBL" id="PRY52469.1"/>
    </source>
</evidence>
<comment type="caution">
    <text evidence="3">The sequence shown here is derived from an EMBL/GenBank/DDBJ whole genome shotgun (WGS) entry which is preliminary data.</text>
</comment>
<dbReference type="InterPro" id="IPR025665">
    <property type="entry name" value="Beta-barrel_OMP_2"/>
</dbReference>
<reference evidence="3 4" key="1">
    <citation type="submission" date="2018-03" db="EMBL/GenBank/DDBJ databases">
        <title>Genomic Encyclopedia of Type Strains, Phase III (KMG-III): the genomes of soil and plant-associated and newly described type strains.</title>
        <authorList>
            <person name="Whitman W."/>
        </authorList>
    </citation>
    <scope>NUCLEOTIDE SEQUENCE [LARGE SCALE GENOMIC DNA]</scope>
    <source>
        <strain evidence="3 4">CGMCC 1.9313</strain>
    </source>
</reference>
<evidence type="ECO:0000313" key="4">
    <source>
        <dbReference type="Proteomes" id="UP000238034"/>
    </source>
</evidence>
<proteinExistence type="predicted"/>
<evidence type="ECO:0000259" key="2">
    <source>
        <dbReference type="Pfam" id="PF13568"/>
    </source>
</evidence>
<evidence type="ECO:0000256" key="1">
    <source>
        <dbReference type="SAM" id="SignalP"/>
    </source>
</evidence>